<organism evidence="3 4">
    <name type="scientific">Paludisphaera borealis</name>
    <dbReference type="NCBI Taxonomy" id="1387353"/>
    <lineage>
        <taxon>Bacteria</taxon>
        <taxon>Pseudomonadati</taxon>
        <taxon>Planctomycetota</taxon>
        <taxon>Planctomycetia</taxon>
        <taxon>Isosphaerales</taxon>
        <taxon>Isosphaeraceae</taxon>
        <taxon>Paludisphaera</taxon>
    </lineage>
</organism>
<feature type="region of interest" description="Disordered" evidence="1">
    <location>
        <begin position="36"/>
        <end position="59"/>
    </location>
</feature>
<feature type="region of interest" description="Disordered" evidence="1">
    <location>
        <begin position="683"/>
        <end position="703"/>
    </location>
</feature>
<dbReference type="PANTHER" id="PTHR40050:SF1">
    <property type="entry name" value="INNER SPORE COAT PROTEIN H"/>
    <property type="match status" value="1"/>
</dbReference>
<feature type="region of interest" description="Disordered" evidence="1">
    <location>
        <begin position="111"/>
        <end position="132"/>
    </location>
</feature>
<dbReference type="OrthoDB" id="3235126at2"/>
<evidence type="ECO:0000256" key="1">
    <source>
        <dbReference type="SAM" id="MobiDB-lite"/>
    </source>
</evidence>
<reference evidence="4" key="1">
    <citation type="submission" date="2016-12" db="EMBL/GenBank/DDBJ databases">
        <title>Comparative genomics of four Isosphaeraceae planctomycetes: a common pool of plasmids and glycoside hydrolase genes.</title>
        <authorList>
            <person name="Ivanova A."/>
        </authorList>
    </citation>
    <scope>NUCLEOTIDE SEQUENCE [LARGE SCALE GENOMIC DNA]</scope>
    <source>
        <strain evidence="4">PX4</strain>
    </source>
</reference>
<evidence type="ECO:0000313" key="3">
    <source>
        <dbReference type="EMBL" id="APW62314.1"/>
    </source>
</evidence>
<dbReference type="Pfam" id="PF13202">
    <property type="entry name" value="EF-hand_5"/>
    <property type="match status" value="1"/>
</dbReference>
<dbReference type="Proteomes" id="UP000186309">
    <property type="component" value="Chromosome"/>
</dbReference>
<keyword evidence="3" id="KW-0946">Virion</keyword>
<dbReference type="Gene3D" id="1.10.238.10">
    <property type="entry name" value="EF-hand"/>
    <property type="match status" value="2"/>
</dbReference>
<feature type="region of interest" description="Disordered" evidence="1">
    <location>
        <begin position="233"/>
        <end position="263"/>
    </location>
</feature>
<keyword evidence="3" id="KW-0167">Capsid protein</keyword>
<dbReference type="EMBL" id="CP019082">
    <property type="protein sequence ID" value="APW62314.1"/>
    <property type="molecule type" value="Genomic_DNA"/>
</dbReference>
<dbReference type="PANTHER" id="PTHR40050">
    <property type="entry name" value="INNER SPORE COAT PROTEIN H"/>
    <property type="match status" value="1"/>
</dbReference>
<dbReference type="AlphaFoldDB" id="A0A1U7CTP7"/>
<dbReference type="InterPro" id="IPR014867">
    <property type="entry name" value="Spore_coat_CotH_CotH2/3/7"/>
</dbReference>
<evidence type="ECO:0000259" key="2">
    <source>
        <dbReference type="PROSITE" id="PS50222"/>
    </source>
</evidence>
<name>A0A1U7CTP7_9BACT</name>
<dbReference type="GO" id="GO:0005509">
    <property type="term" value="F:calcium ion binding"/>
    <property type="evidence" value="ECO:0007669"/>
    <property type="project" value="InterPro"/>
</dbReference>
<gene>
    <name evidence="3" type="primary">cotH</name>
    <name evidence="3" type="ORF">BSF38_03853</name>
</gene>
<dbReference type="InterPro" id="IPR011992">
    <property type="entry name" value="EF-hand-dom_pair"/>
</dbReference>
<dbReference type="PROSITE" id="PS50222">
    <property type="entry name" value="EF_HAND_2"/>
    <property type="match status" value="1"/>
</dbReference>
<accession>A0A1U7CTP7</accession>
<evidence type="ECO:0000313" key="4">
    <source>
        <dbReference type="Proteomes" id="UP000186309"/>
    </source>
</evidence>
<feature type="region of interest" description="Disordered" evidence="1">
    <location>
        <begin position="556"/>
        <end position="603"/>
    </location>
</feature>
<dbReference type="KEGG" id="pbor:BSF38_03853"/>
<feature type="region of interest" description="Disordered" evidence="1">
    <location>
        <begin position="188"/>
        <end position="208"/>
    </location>
</feature>
<protein>
    <submittedName>
        <fullName evidence="3">Inner spore coat protein H</fullName>
    </submittedName>
</protein>
<dbReference type="InterPro" id="IPR002048">
    <property type="entry name" value="EF_hand_dom"/>
</dbReference>
<feature type="domain" description="EF-hand" evidence="2">
    <location>
        <begin position="83"/>
        <end position="118"/>
    </location>
</feature>
<keyword evidence="4" id="KW-1185">Reference proteome</keyword>
<dbReference type="STRING" id="1387353.BSF38_03853"/>
<sequence>MPRTTLGIFLLVIAGVLIGLAAIGVIDDPGAFEASPALAQGPPPGPGGPPGFGGPGFGPGMFLAPTVVKEADADEDGKLSPEEAGKAAEKFIRDADKDKKGSIDADALGRAVNRRMPPPPPGFGPEEPSDEFGPGTFMAPGIVEAADANKDGRLSPEEAAKAAEKFVRDADADKKGGLDADALAKAMSQRMGPPPGFGGPGGPGGKEKKLVKAFDKDGDGRLNLAERVAARESLKKDKAAGGGRRGFGPPPGFGGGKEEPVKPGPRIAPGDVATYSGKPLYDPTIVRTLFLDFDDKGWEGEMADFYKSDVEIPATLTVDGRKLPGVGVHFRGMSSFFTVKEGHKRSLNVSLDFVNPDQKLDGYKTLNLLNAHEDSSFLHTILYSEIARNYLPTPKANFVRVVIDGESWGLYTNVQQFDKQFLAENFGTDKGARWKVPGNPGADGGLRYLGDDLKEYESRFELKSPSVKGKGKDDWKALIDLCRTLNQTPPDKLEAALGPILDVDGVLWFLAVENVLVNGDGYWTRASDYSIYRDPKGKFHVVPHDMNETFQPAMMFGPPGGPGGRGGRGGRPGGGPGGPGFGPGGPGGGPGGRPGGPGGMGAAGVDLDPLVGLDNERTPLRSKLLAVPALKARYLSHVKTIAETWLDWKTLGPIVERYRALIEKEIEADTRKLSSLAAFQKSVAEADEPAPAPGAGPGRGRRELSLKAFADGRRRALLDNAEIKKAKADEPK</sequence>
<proteinExistence type="predicted"/>
<dbReference type="SUPFAM" id="SSF47473">
    <property type="entry name" value="EF-hand"/>
    <property type="match status" value="1"/>
</dbReference>
<dbReference type="Pfam" id="PF08757">
    <property type="entry name" value="CotH"/>
    <property type="match status" value="1"/>
</dbReference>
<dbReference type="RefSeq" id="WP_145952232.1">
    <property type="nucleotide sequence ID" value="NZ_CP019082.1"/>
</dbReference>
<feature type="compositionally biased region" description="Gly residues" evidence="1">
    <location>
        <begin position="50"/>
        <end position="59"/>
    </location>
</feature>
<feature type="compositionally biased region" description="Gly residues" evidence="1">
    <location>
        <begin position="562"/>
        <end position="602"/>
    </location>
</feature>